<dbReference type="EC" id="1.6.3.1" evidence="3"/>
<evidence type="ECO:0000256" key="12">
    <source>
        <dbReference type="ARBA" id="ARBA00023136"/>
    </source>
</evidence>
<evidence type="ECO:0000256" key="11">
    <source>
        <dbReference type="ARBA" id="ARBA00023002"/>
    </source>
</evidence>
<dbReference type="PROSITE" id="PS51384">
    <property type="entry name" value="FAD_FR"/>
    <property type="match status" value="1"/>
</dbReference>
<dbReference type="InterPro" id="IPR002048">
    <property type="entry name" value="EF_hand_dom"/>
</dbReference>
<feature type="coiled-coil region" evidence="16">
    <location>
        <begin position="56"/>
        <end position="163"/>
    </location>
</feature>
<feature type="compositionally biased region" description="Low complexity" evidence="17">
    <location>
        <begin position="511"/>
        <end position="529"/>
    </location>
</feature>
<dbReference type="Proteomes" id="UP000887458">
    <property type="component" value="Unassembled WGS sequence"/>
</dbReference>
<feature type="domain" description="EF-hand" evidence="19">
    <location>
        <begin position="1503"/>
        <end position="1538"/>
    </location>
</feature>
<dbReference type="SUPFAM" id="SSF52343">
    <property type="entry name" value="Ferredoxin reductase-like, C-terminal NADP-linked domain"/>
    <property type="match status" value="1"/>
</dbReference>
<evidence type="ECO:0000256" key="5">
    <source>
        <dbReference type="ARBA" id="ARBA00022692"/>
    </source>
</evidence>
<keyword evidence="13" id="KW-0376">Hydrogen peroxide</keyword>
<keyword evidence="11" id="KW-0560">Oxidoreductase</keyword>
<feature type="transmembrane region" description="Helical" evidence="18">
    <location>
        <begin position="1725"/>
        <end position="1745"/>
    </location>
</feature>
<gene>
    <name evidence="21" type="ORF">DERP_011905</name>
</gene>
<dbReference type="PROSITE" id="PS00018">
    <property type="entry name" value="EF_HAND_1"/>
    <property type="match status" value="2"/>
</dbReference>
<keyword evidence="16" id="KW-0175">Coiled coil</keyword>
<evidence type="ECO:0000256" key="8">
    <source>
        <dbReference type="ARBA" id="ARBA00022837"/>
    </source>
</evidence>
<keyword evidence="7" id="KW-0274">FAD</keyword>
<keyword evidence="5 18" id="KW-0812">Transmembrane</keyword>
<dbReference type="SMART" id="SM00054">
    <property type="entry name" value="EFh"/>
    <property type="match status" value="2"/>
</dbReference>
<evidence type="ECO:0000256" key="4">
    <source>
        <dbReference type="ARBA" id="ARBA00022630"/>
    </source>
</evidence>
<dbReference type="SFLD" id="SFLDG01169">
    <property type="entry name" value="NADPH_oxidase_subgroup_(NOX)"/>
    <property type="match status" value="1"/>
</dbReference>
<feature type="transmembrane region" description="Helical" evidence="18">
    <location>
        <begin position="1813"/>
        <end position="1839"/>
    </location>
</feature>
<dbReference type="SUPFAM" id="SSF47473">
    <property type="entry name" value="EF-hand"/>
    <property type="match status" value="1"/>
</dbReference>
<evidence type="ECO:0000256" key="9">
    <source>
        <dbReference type="ARBA" id="ARBA00022857"/>
    </source>
</evidence>
<reference evidence="21 22" key="2">
    <citation type="journal article" date="2022" name="Mol. Biol. Evol.">
        <title>Comparative Genomics Reveals Insights into the Divergent Evolution of Astigmatic Mites and Household Pest Adaptations.</title>
        <authorList>
            <person name="Xiong Q."/>
            <person name="Wan A.T."/>
            <person name="Liu X."/>
            <person name="Fung C.S."/>
            <person name="Xiao X."/>
            <person name="Malainual N."/>
            <person name="Hou J."/>
            <person name="Wang L."/>
            <person name="Wang M."/>
            <person name="Yang K.Y."/>
            <person name="Cui Y."/>
            <person name="Leung E.L."/>
            <person name="Nong W."/>
            <person name="Shin S.K."/>
            <person name="Au S.W."/>
            <person name="Jeong K.Y."/>
            <person name="Chew F.T."/>
            <person name="Hui J.H."/>
            <person name="Leung T.F."/>
            <person name="Tungtrongchitr A."/>
            <person name="Zhong N."/>
            <person name="Liu Z."/>
            <person name="Tsui S.K."/>
        </authorList>
    </citation>
    <scope>NUCLEOTIDE SEQUENCE [LARGE SCALE GENOMIC DNA]</scope>
    <source>
        <strain evidence="21">Derp</strain>
    </source>
</reference>
<dbReference type="InterPro" id="IPR039261">
    <property type="entry name" value="FNR_nucleotide-bd"/>
</dbReference>
<feature type="coiled-coil region" evidence="16">
    <location>
        <begin position="351"/>
        <end position="492"/>
    </location>
</feature>
<dbReference type="PANTHER" id="PTHR11972">
    <property type="entry name" value="NADPH OXIDASE"/>
    <property type="match status" value="1"/>
</dbReference>
<dbReference type="InterPro" id="IPR011992">
    <property type="entry name" value="EF-hand-dom_pair"/>
</dbReference>
<dbReference type="EMBL" id="NJHN03000086">
    <property type="protein sequence ID" value="KAH9416790.1"/>
    <property type="molecule type" value="Genomic_DNA"/>
</dbReference>
<evidence type="ECO:0000256" key="17">
    <source>
        <dbReference type="SAM" id="MobiDB-lite"/>
    </source>
</evidence>
<dbReference type="Gene3D" id="1.10.640.10">
    <property type="entry name" value="Haem peroxidase domain superfamily, animal type"/>
    <property type="match status" value="1"/>
</dbReference>
<dbReference type="PROSITE" id="PS50222">
    <property type="entry name" value="EF_HAND_2"/>
    <property type="match status" value="2"/>
</dbReference>
<dbReference type="InterPro" id="IPR050369">
    <property type="entry name" value="RBOH/FRE"/>
</dbReference>
<dbReference type="PROSITE" id="PS50292">
    <property type="entry name" value="PEROXIDASE_3"/>
    <property type="match status" value="1"/>
</dbReference>
<evidence type="ECO:0000259" key="19">
    <source>
        <dbReference type="PROSITE" id="PS50222"/>
    </source>
</evidence>
<feature type="transmembrane region" description="Helical" evidence="18">
    <location>
        <begin position="1851"/>
        <end position="1868"/>
    </location>
</feature>
<proteinExistence type="inferred from homology"/>
<dbReference type="InterPro" id="IPR017938">
    <property type="entry name" value="Riboflavin_synthase-like_b-brl"/>
</dbReference>
<dbReference type="Gene3D" id="2.40.30.10">
    <property type="entry name" value="Translation factors"/>
    <property type="match status" value="1"/>
</dbReference>
<dbReference type="Gene3D" id="1.10.238.10">
    <property type="entry name" value="EF-hand"/>
    <property type="match status" value="1"/>
</dbReference>
<evidence type="ECO:0000256" key="1">
    <source>
        <dbReference type="ARBA" id="ARBA00004424"/>
    </source>
</evidence>
<evidence type="ECO:0000256" key="3">
    <source>
        <dbReference type="ARBA" id="ARBA00012698"/>
    </source>
</evidence>
<dbReference type="SUPFAM" id="SSF48113">
    <property type="entry name" value="Heme-dependent peroxidases"/>
    <property type="match status" value="1"/>
</dbReference>
<dbReference type="InterPro" id="IPR019791">
    <property type="entry name" value="Haem_peroxidase_animal"/>
</dbReference>
<feature type="transmembrane region" description="Helical" evidence="18">
    <location>
        <begin position="1678"/>
        <end position="1700"/>
    </location>
</feature>
<evidence type="ECO:0000256" key="15">
    <source>
        <dbReference type="ARBA" id="ARBA00048762"/>
    </source>
</evidence>
<dbReference type="PANTHER" id="PTHR11972:SF208">
    <property type="entry name" value="DUAL OXIDASE-LIKE PROTEIN"/>
    <property type="match status" value="1"/>
</dbReference>
<evidence type="ECO:0000313" key="22">
    <source>
        <dbReference type="Proteomes" id="UP000887458"/>
    </source>
</evidence>
<keyword evidence="22" id="KW-1185">Reference proteome</keyword>
<keyword evidence="12 18" id="KW-0472">Membrane</keyword>
<sequence length="2181" mass="257363">MTALANQNELLNKIDDLELLLEEKDKIIHEKELTIKKQRETLTIFHQRNVVDADQYDDLKQEFESLQKKFNDIRQKYEFSQNENQSIQRQMDDMDTVITQKDEQIEKLQKNKNNIEMLMEKNSLLSDELIKLEKIINNQREKMDDYEELIRTLETQIVQMKESHSINLRRNISFNYSFDNSISDLNNLPMMMTGEIIGENVADIKINALEKDIRELVVQKEELEQKLSNEQNEKDLVIKSTEKLNERIKLLQNEFDRLKMLNETNTNELIRQNQLIKQLKQSIELELKNVKESFQKLKENQENFTEKFQEEIHSNCQQIIEVFNKQLETISLLSHFKHTLEIQLEDICTDNGQIEKELQKSRLIIEKHEQKITDQNEELKKFQQKFDEKQKEFENLHSIIDDYREKLKNFEKNNDNEMFRLKYEQLQNEFETMKMNTKKLEMKIKNLQKAYIVENQSFVAERKTKERLLKENMELEKEIENLRKLMAQFTESNVNDDVKRSKLMNDGGIDQNQPQKQQQQEECQSKTNQLPYQKSQTFVISSSTTKTSNPRIMNKLPDVQGIKFEMADEEGEFMDPNRITQSSSINPQPPPPTPFPQERIKILRQRNQLLRPHLRTSYPVEFQNVRNTDEKILKDTGITPSKNLQKSKSQTFNNDDAIVADELSGSLLQIFQNFPFDSLQSSSPTNIDEFLSYDGWYHDLNRPDLGSNGSPIKKLMFPKFRNNSADDNDNIFMISESIFNDNQIHFSINGKNLLSIYFGMFILNDMLDTWHPKCPPSYRKIPLPRTYFDRNGNQIPYQSSTTEHSFMFLNEIEHCKLMDSLENPPNKMNYRSIWIDGELIYGNSKFCSDFLRTFKRGRLIDQTQSNHHLNHYHHQHRFDFGENPINENPFILTIHFIWLRWHNLIAEMIYQKNPKHSDQMIYMEARKYTIATMQHIVFNEWLPSFLGETLPEYHGYDPMIDPQINDLFEILSNAYLYTLISPSVFKLSTECSKNFRYSILRTCNTYFDPINYLVRDGFEKILIGLLLQSSQRDDHFIVEDILHYAKGIGADFTRQNLVAILLQYSRDFQQPDYLTVRKTIGLDSNITYGSFRQLLRSQWSYSMRINHRLEIILSKLYQNIQNIDLIVGALLENNGKQPGSMIKYFFLEQFLRLRNGDRFYFENLNSNQFDSYQIKMIKSIKFSDIIKSITNVNDELIQSDAFKLPNEDQNRISEKCFESLRKLLRIYPCEISDKTTKCLTLSTFQTFVSMENCTKGQCYDYFNGSELSFVVTILLIPLFIIILVIILKLLVYMRHHKSECQRIKVSKLRRMTINNDDNTMVQEWLGNNDGYRNTIISLNSKSRSIIVRLPYESRIVRCIYLKNNSIGKISIELSLNNNQNYMLIRFPKEYDLVLKFDSYYDQLRFIFKSAYTRNKRQKHLEKFFRVIFSQAFNQKMDKKQLDMKTAKEIIETELTEFEFAEVLSMRPDATFVRQMFRLIDSDNNGYISFREFLDVIIIFAKGSAEQKIRIMFDMYDVNQTGRLSMDDFSSMIKSLLEIANQSVSPKEMQQTIQSMLIENGFNSKKELTFDDFSRLFHNYKDELGYTELNFDLSNLDKLPTSSTTTQTTTTKRKSKINRANDTIVRSYFGGNQKNNIVPDFTKQAPTFLKIETQEPKLSSEPEWLITWIRFLDARKKEIFFLIFFNLIVLIIFLDKAYYYIELNESSGLRQIAGFGIPLTRGSASVIMFVYSAILLTMCRNIITVIRETFLHHYIPFDSVVSFHKYLAFIGFIMAIIHSFGHLSNFYHISTQRPQDLNCILSETYFSSNEMPKFYHWAFGTITGVTGFSLLAILFIIYIFAIPYSRRHIFNAFWLTHSLYPLFYLLMVLHGLGRLVQPPIFYYYFIIPLTLFTIDRLISASRKKIEISVVKATLHPSNVTYLEFKKPPNFDYKSGQWLRIACLGLNHSEYHPFTIASAPHESSLSLYIRAVGPFTKNIRQMYDHNQLNGRPYPKLYLDGPYGEGHQDWFRFDVSILIGGGIGITPFASIIKDITFRSSINAKINCKKVYFIWVTRTQKHFEWMSDVIREAEEKDSNNLLVTHIFITQFYEKFDLRTTMLYICERHFQRISNKSLFTGLQAKTHFGRPNFKVFFESLQYEHRNVERVGVFSCGPNPMTNSVQQACDQLNRKEGIIFKHHFENF</sequence>
<comment type="similarity">
    <text evidence="2">In the N-terminal section; belongs to the peroxidase family.</text>
</comment>
<dbReference type="Pfam" id="PF08030">
    <property type="entry name" value="NAD_binding_6"/>
    <property type="match status" value="1"/>
</dbReference>
<evidence type="ECO:0000256" key="13">
    <source>
        <dbReference type="ARBA" id="ARBA00023324"/>
    </source>
</evidence>
<evidence type="ECO:0000256" key="18">
    <source>
        <dbReference type="SAM" id="Phobius"/>
    </source>
</evidence>
<dbReference type="SFLD" id="SFLDG01168">
    <property type="entry name" value="Ferric_reductase_subgroup_(FRE"/>
    <property type="match status" value="1"/>
</dbReference>
<evidence type="ECO:0000256" key="6">
    <source>
        <dbReference type="ARBA" id="ARBA00022737"/>
    </source>
</evidence>
<dbReference type="InterPro" id="IPR013130">
    <property type="entry name" value="Fe3_Rdtase_TM_dom"/>
</dbReference>
<dbReference type="PRINTS" id="PR00457">
    <property type="entry name" value="ANPEROXIDASE"/>
</dbReference>
<accession>A0ABQ8J351</accession>
<dbReference type="Gene3D" id="3.40.50.80">
    <property type="entry name" value="Nucleotide-binding domain of ferredoxin-NADP reductase (FNR) module"/>
    <property type="match status" value="1"/>
</dbReference>
<evidence type="ECO:0000256" key="7">
    <source>
        <dbReference type="ARBA" id="ARBA00022827"/>
    </source>
</evidence>
<comment type="caution">
    <text evidence="21">The sequence shown here is derived from an EMBL/GenBank/DDBJ whole genome shotgun (WGS) entry which is preliminary data.</text>
</comment>
<feature type="coiled-coil region" evidence="16">
    <location>
        <begin position="206"/>
        <end position="307"/>
    </location>
</feature>
<evidence type="ECO:0000256" key="10">
    <source>
        <dbReference type="ARBA" id="ARBA00022989"/>
    </source>
</evidence>
<dbReference type="InterPro" id="IPR010255">
    <property type="entry name" value="Haem_peroxidase_sf"/>
</dbReference>
<dbReference type="CDD" id="cd00051">
    <property type="entry name" value="EFh"/>
    <property type="match status" value="1"/>
</dbReference>
<evidence type="ECO:0000256" key="2">
    <source>
        <dbReference type="ARBA" id="ARBA00005644"/>
    </source>
</evidence>
<keyword evidence="9" id="KW-0521">NADP</keyword>
<reference evidence="21 22" key="1">
    <citation type="journal article" date="2018" name="J. Allergy Clin. Immunol.">
        <title>High-quality assembly of Dermatophagoides pteronyssinus genome and transcriptome reveals a wide range of novel allergens.</title>
        <authorList>
            <person name="Liu X.Y."/>
            <person name="Yang K.Y."/>
            <person name="Wang M.Q."/>
            <person name="Kwok J.S."/>
            <person name="Zeng X."/>
            <person name="Yang Z."/>
            <person name="Xiao X.J."/>
            <person name="Lau C.P."/>
            <person name="Li Y."/>
            <person name="Huang Z.M."/>
            <person name="Ba J.G."/>
            <person name="Yim A.K."/>
            <person name="Ouyang C.Y."/>
            <person name="Ngai S.M."/>
            <person name="Chan T.F."/>
            <person name="Leung E.L."/>
            <person name="Liu L."/>
            <person name="Liu Z.G."/>
            <person name="Tsui S.K."/>
        </authorList>
    </citation>
    <scope>NUCLEOTIDE SEQUENCE [LARGE SCALE GENOMIC DNA]</scope>
    <source>
        <strain evidence="21">Derp</strain>
    </source>
</reference>
<dbReference type="SFLD" id="SFLDS00052">
    <property type="entry name" value="Ferric_Reductase_Domain"/>
    <property type="match status" value="1"/>
</dbReference>
<feature type="domain" description="FAD-binding FR-type" evidence="20">
    <location>
        <begin position="1901"/>
        <end position="2006"/>
    </location>
</feature>
<feature type="region of interest" description="Disordered" evidence="17">
    <location>
        <begin position="496"/>
        <end position="530"/>
    </location>
</feature>
<keyword evidence="8" id="KW-0106">Calcium</keyword>
<name>A0ABQ8J351_DERPT</name>
<keyword evidence="10 18" id="KW-1133">Transmembrane helix</keyword>
<dbReference type="InterPro" id="IPR017927">
    <property type="entry name" value="FAD-bd_FR_type"/>
</dbReference>
<organism evidence="21 22">
    <name type="scientific">Dermatophagoides pteronyssinus</name>
    <name type="common">European house dust mite</name>
    <dbReference type="NCBI Taxonomy" id="6956"/>
    <lineage>
        <taxon>Eukaryota</taxon>
        <taxon>Metazoa</taxon>
        <taxon>Ecdysozoa</taxon>
        <taxon>Arthropoda</taxon>
        <taxon>Chelicerata</taxon>
        <taxon>Arachnida</taxon>
        <taxon>Acari</taxon>
        <taxon>Acariformes</taxon>
        <taxon>Sarcoptiformes</taxon>
        <taxon>Astigmata</taxon>
        <taxon>Psoroptidia</taxon>
        <taxon>Analgoidea</taxon>
        <taxon>Pyroglyphidae</taxon>
        <taxon>Dermatophagoidinae</taxon>
        <taxon>Dermatophagoides</taxon>
    </lineage>
</organism>
<evidence type="ECO:0000256" key="14">
    <source>
        <dbReference type="ARBA" id="ARBA00047455"/>
    </source>
</evidence>
<dbReference type="Pfam" id="PF08022">
    <property type="entry name" value="FAD_binding_8"/>
    <property type="match status" value="1"/>
</dbReference>
<dbReference type="InterPro" id="IPR037120">
    <property type="entry name" value="Haem_peroxidase_sf_animal"/>
</dbReference>
<dbReference type="Pfam" id="PF01794">
    <property type="entry name" value="Ferric_reduct"/>
    <property type="match status" value="1"/>
</dbReference>
<feature type="transmembrane region" description="Helical" evidence="18">
    <location>
        <begin position="1765"/>
        <end position="1786"/>
    </location>
</feature>
<dbReference type="InterPro" id="IPR018247">
    <property type="entry name" value="EF_Hand_1_Ca_BS"/>
</dbReference>
<dbReference type="InterPro" id="IPR013112">
    <property type="entry name" value="FAD-bd_8"/>
</dbReference>
<keyword evidence="13" id="KW-0575">Peroxidase</keyword>
<dbReference type="CDD" id="cd06186">
    <property type="entry name" value="NOX_Duox_like_FAD_NADP"/>
    <property type="match status" value="1"/>
</dbReference>
<dbReference type="Pfam" id="PF13499">
    <property type="entry name" value="EF-hand_7"/>
    <property type="match status" value="1"/>
</dbReference>
<comment type="subcellular location">
    <subcellularLocation>
        <location evidence="1">Apical cell membrane</location>
        <topology evidence="1">Multi-pass membrane protein</topology>
    </subcellularLocation>
</comment>
<comment type="catalytic activity">
    <reaction evidence="15">
        <text>NADPH + O2 + H(+) = H2O2 + NADP(+)</text>
        <dbReference type="Rhea" id="RHEA:11260"/>
        <dbReference type="ChEBI" id="CHEBI:15378"/>
        <dbReference type="ChEBI" id="CHEBI:15379"/>
        <dbReference type="ChEBI" id="CHEBI:16240"/>
        <dbReference type="ChEBI" id="CHEBI:57783"/>
        <dbReference type="ChEBI" id="CHEBI:58349"/>
        <dbReference type="EC" id="1.6.3.1"/>
    </reaction>
</comment>
<dbReference type="Pfam" id="PF00036">
    <property type="entry name" value="EF-hand_1"/>
    <property type="match status" value="1"/>
</dbReference>
<keyword evidence="4" id="KW-0285">Flavoprotein</keyword>
<dbReference type="Pfam" id="PF03098">
    <property type="entry name" value="An_peroxidase"/>
    <property type="match status" value="1"/>
</dbReference>
<protein>
    <recommendedName>
        <fullName evidence="3">NAD(P)H oxidase (H2O2-forming)</fullName>
        <ecNumber evidence="3">1.6.3.1</ecNumber>
    </recommendedName>
</protein>
<feature type="domain" description="EF-hand" evidence="19">
    <location>
        <begin position="1467"/>
        <end position="1502"/>
    </location>
</feature>
<evidence type="ECO:0000256" key="16">
    <source>
        <dbReference type="SAM" id="Coils"/>
    </source>
</evidence>
<dbReference type="InterPro" id="IPR013121">
    <property type="entry name" value="Fe_red_NAD-bd_6"/>
</dbReference>
<keyword evidence="6" id="KW-0677">Repeat</keyword>
<feature type="transmembrane region" description="Helical" evidence="18">
    <location>
        <begin position="1880"/>
        <end position="1897"/>
    </location>
</feature>
<evidence type="ECO:0000259" key="20">
    <source>
        <dbReference type="PROSITE" id="PS51384"/>
    </source>
</evidence>
<feature type="transmembrane region" description="Helical" evidence="18">
    <location>
        <begin position="1267"/>
        <end position="1292"/>
    </location>
</feature>
<dbReference type="SUPFAM" id="SSF63380">
    <property type="entry name" value="Riboflavin synthase domain-like"/>
    <property type="match status" value="1"/>
</dbReference>
<evidence type="ECO:0000313" key="21">
    <source>
        <dbReference type="EMBL" id="KAH9416790.1"/>
    </source>
</evidence>
<comment type="catalytic activity">
    <reaction evidence="14">
        <text>NADH + O2 + H(+) = H2O2 + NAD(+)</text>
        <dbReference type="Rhea" id="RHEA:11264"/>
        <dbReference type="ChEBI" id="CHEBI:15378"/>
        <dbReference type="ChEBI" id="CHEBI:15379"/>
        <dbReference type="ChEBI" id="CHEBI:16240"/>
        <dbReference type="ChEBI" id="CHEBI:57540"/>
        <dbReference type="ChEBI" id="CHEBI:57945"/>
        <dbReference type="EC" id="1.6.3.1"/>
    </reaction>
</comment>